<dbReference type="RefSeq" id="WP_058443038.1">
    <property type="nucleotide sequence ID" value="NZ_CAAAHU010000014.1"/>
</dbReference>
<keyword evidence="1" id="KW-1133">Transmembrane helix</keyword>
<name>A0A0W0S0Z0_9GAMM</name>
<evidence type="ECO:0008006" key="4">
    <source>
        <dbReference type="Google" id="ProtNLM"/>
    </source>
</evidence>
<sequence length="161" mass="18729">MADSQLLNQLHDIQLPEPIGWWPLAPGWYVLLVALLVVGGSLFYIAYRRYKHGRAKREALHLLINLQKEYERDHDSQLSSMKISELLRRVALVYFPRQQVASLQGQEWIEFLSKTAKGINFDQMQDYLLQLPYQKPTDIDLSPLFNCAKSWIKQRGVPCSN</sequence>
<dbReference type="STRING" id="29422.Lbru_3091"/>
<dbReference type="EMBL" id="LNXV01000036">
    <property type="protein sequence ID" value="KTC76984.1"/>
    <property type="molecule type" value="Genomic_DNA"/>
</dbReference>
<dbReference type="Proteomes" id="UP000054742">
    <property type="component" value="Unassembled WGS sequence"/>
</dbReference>
<reference evidence="2 3" key="1">
    <citation type="submission" date="2015-11" db="EMBL/GenBank/DDBJ databases">
        <title>Genomic analysis of 38 Legionella species identifies large and diverse effector repertoires.</title>
        <authorList>
            <person name="Burstein D."/>
            <person name="Amaro F."/>
            <person name="Zusman T."/>
            <person name="Lifshitz Z."/>
            <person name="Cohen O."/>
            <person name="Gilbert J.A."/>
            <person name="Pupko T."/>
            <person name="Shuman H.A."/>
            <person name="Segal G."/>
        </authorList>
    </citation>
    <scope>NUCLEOTIDE SEQUENCE [LARGE SCALE GENOMIC DNA]</scope>
    <source>
        <strain evidence="2 3">ATCC 43878</strain>
    </source>
</reference>
<evidence type="ECO:0000313" key="3">
    <source>
        <dbReference type="Proteomes" id="UP000054742"/>
    </source>
</evidence>
<gene>
    <name evidence="2" type="ORF">Lbru_3091</name>
</gene>
<comment type="caution">
    <text evidence="2">The sequence shown here is derived from an EMBL/GenBank/DDBJ whole genome shotgun (WGS) entry which is preliminary data.</text>
</comment>
<keyword evidence="1" id="KW-0812">Transmembrane</keyword>
<organism evidence="2 3">
    <name type="scientific">Legionella brunensis</name>
    <dbReference type="NCBI Taxonomy" id="29422"/>
    <lineage>
        <taxon>Bacteria</taxon>
        <taxon>Pseudomonadati</taxon>
        <taxon>Pseudomonadota</taxon>
        <taxon>Gammaproteobacteria</taxon>
        <taxon>Legionellales</taxon>
        <taxon>Legionellaceae</taxon>
        <taxon>Legionella</taxon>
    </lineage>
</organism>
<evidence type="ECO:0000256" key="1">
    <source>
        <dbReference type="SAM" id="Phobius"/>
    </source>
</evidence>
<dbReference type="PATRIC" id="fig|29422.6.peg.3269"/>
<dbReference type="AlphaFoldDB" id="A0A0W0S0Z0"/>
<keyword evidence="3" id="KW-1185">Reference proteome</keyword>
<evidence type="ECO:0000313" key="2">
    <source>
        <dbReference type="EMBL" id="KTC76984.1"/>
    </source>
</evidence>
<feature type="transmembrane region" description="Helical" evidence="1">
    <location>
        <begin position="28"/>
        <end position="47"/>
    </location>
</feature>
<proteinExistence type="predicted"/>
<dbReference type="OrthoDB" id="283083at2"/>
<keyword evidence="1" id="KW-0472">Membrane</keyword>
<dbReference type="InterPro" id="IPR025489">
    <property type="entry name" value="DUF4381"/>
</dbReference>
<protein>
    <recommendedName>
        <fullName evidence="4">Transmembrane protein</fullName>
    </recommendedName>
</protein>
<accession>A0A0W0S0Z0</accession>
<dbReference type="Pfam" id="PF14316">
    <property type="entry name" value="DUF4381"/>
    <property type="match status" value="1"/>
</dbReference>